<proteinExistence type="predicted"/>
<evidence type="ECO:0000313" key="4">
    <source>
        <dbReference type="EMBL" id="SPN97628.1"/>
    </source>
</evidence>
<feature type="region of interest" description="Disordered" evidence="2">
    <location>
        <begin position="651"/>
        <end position="686"/>
    </location>
</feature>
<feature type="compositionally biased region" description="Low complexity" evidence="2">
    <location>
        <begin position="175"/>
        <end position="191"/>
    </location>
</feature>
<dbReference type="EMBL" id="ONZQ02000001">
    <property type="protein sequence ID" value="SPN97628.1"/>
    <property type="molecule type" value="Genomic_DNA"/>
</dbReference>
<feature type="compositionally biased region" description="Polar residues" evidence="2">
    <location>
        <begin position="569"/>
        <end position="583"/>
    </location>
</feature>
<gene>
    <name evidence="4" type="ORF">DNG_01140</name>
</gene>
<name>A0AAE8MQV4_9PEZI</name>
<feature type="region of interest" description="Disordered" evidence="2">
    <location>
        <begin position="331"/>
        <end position="421"/>
    </location>
</feature>
<feature type="compositionally biased region" description="Polar residues" evidence="2">
    <location>
        <begin position="203"/>
        <end position="218"/>
    </location>
</feature>
<dbReference type="Proteomes" id="UP001187682">
    <property type="component" value="Unassembled WGS sequence"/>
</dbReference>
<feature type="compositionally biased region" description="Low complexity" evidence="2">
    <location>
        <begin position="144"/>
        <end position="155"/>
    </location>
</feature>
<reference evidence="4" key="1">
    <citation type="submission" date="2018-03" db="EMBL/GenBank/DDBJ databases">
        <authorList>
            <person name="Guldener U."/>
        </authorList>
    </citation>
    <scope>NUCLEOTIDE SEQUENCE</scope>
</reference>
<feature type="compositionally biased region" description="Basic and acidic residues" evidence="2">
    <location>
        <begin position="281"/>
        <end position="290"/>
    </location>
</feature>
<evidence type="ECO:0000256" key="2">
    <source>
        <dbReference type="SAM" id="MobiDB-lite"/>
    </source>
</evidence>
<evidence type="ECO:0000256" key="1">
    <source>
        <dbReference type="SAM" id="Coils"/>
    </source>
</evidence>
<feature type="region of interest" description="Disordered" evidence="2">
    <location>
        <begin position="461"/>
        <end position="545"/>
    </location>
</feature>
<dbReference type="InterPro" id="IPR025122">
    <property type="entry name" value="DUF4048"/>
</dbReference>
<feature type="region of interest" description="Disordered" evidence="2">
    <location>
        <begin position="569"/>
        <end position="616"/>
    </location>
</feature>
<evidence type="ECO:0000313" key="5">
    <source>
        <dbReference type="Proteomes" id="UP001187682"/>
    </source>
</evidence>
<feature type="compositionally biased region" description="Basic and acidic residues" evidence="2">
    <location>
        <begin position="361"/>
        <end position="374"/>
    </location>
</feature>
<feature type="coiled-coil region" evidence="1">
    <location>
        <begin position="236"/>
        <end position="270"/>
    </location>
</feature>
<feature type="compositionally biased region" description="Basic and acidic residues" evidence="2">
    <location>
        <begin position="103"/>
        <end position="113"/>
    </location>
</feature>
<feature type="compositionally biased region" description="Low complexity" evidence="2">
    <location>
        <begin position="407"/>
        <end position="421"/>
    </location>
</feature>
<dbReference type="Pfam" id="PF13257">
    <property type="entry name" value="DUF4048"/>
    <property type="match status" value="1"/>
</dbReference>
<feature type="compositionally biased region" description="Polar residues" evidence="2">
    <location>
        <begin position="125"/>
        <end position="143"/>
    </location>
</feature>
<organism evidence="4 5">
    <name type="scientific">Cephalotrichum gorgonifer</name>
    <dbReference type="NCBI Taxonomy" id="2041049"/>
    <lineage>
        <taxon>Eukaryota</taxon>
        <taxon>Fungi</taxon>
        <taxon>Dikarya</taxon>
        <taxon>Ascomycota</taxon>
        <taxon>Pezizomycotina</taxon>
        <taxon>Sordariomycetes</taxon>
        <taxon>Hypocreomycetidae</taxon>
        <taxon>Microascales</taxon>
        <taxon>Microascaceae</taxon>
        <taxon>Cephalotrichum</taxon>
    </lineage>
</organism>
<feature type="region of interest" description="Disordered" evidence="2">
    <location>
        <begin position="281"/>
        <end position="311"/>
    </location>
</feature>
<keyword evidence="1" id="KW-0175">Coiled coil</keyword>
<protein>
    <recommendedName>
        <fullName evidence="3">DUF4048 domain-containing protein</fullName>
    </recommendedName>
</protein>
<feature type="domain" description="DUF4048" evidence="3">
    <location>
        <begin position="350"/>
        <end position="494"/>
    </location>
</feature>
<accession>A0AAE8MQV4</accession>
<feature type="region of interest" description="Disordered" evidence="2">
    <location>
        <begin position="92"/>
        <end position="232"/>
    </location>
</feature>
<dbReference type="AlphaFoldDB" id="A0AAE8MQV4"/>
<sequence>MTIFSRVCTTAFLHDQKNLIKTHKALVAARKTSHSFATWRHRLRRTRSPPSTLFATIRRRRSRPFAADCRSLQQLSEEQLELYSRTGSLENMVTERPPSAGRGHRDPLRDNNVHNEGWGIGSEAMKTTNRMGKQRDNGSTTAMPNDPSTNNSPSSIDARAEEMAPPPTPAENLVRTRSTRSTSSASRNTNRLSITLPIALPTSDPSRPVPSSASSTLGPSLPGTPARQLPSTPADANEMIIAIAAQERRVMELREELSRAESDLKRVKREWTMHEAYRKSNDRNLSEQHRQARPTTAMQPQPEVWPSTPRDDDLAVKRSVELDRRRLLLLQTQNQATPKDERKRVFQGRHTRTLSLLSPTKSEDNPFSAHEDRGVPASSLAAASDSLDRPTPVVRRQAALNKRATWQPQGGSSHGHSSSMSMSMNAQAMANGGNPMSQIVEDFKLGFKTFYEDIRQITVGDEPLGSAVPGRPTAAGDLATRRGSKSSYADDQETIRPSSHVARPKLEAAFEYPDTETPSKTTKSRPGDSSVAAAGQRERNARTRNKHFSWTPLSFENIDGDAWLTFDSPASTGKSTRWSGSTMNEEEEEERKTQEVESPLAKKVAAASPVAGPLSPQRLEEFTATVVSSLSPSNLKRTASEYVTQWEQSLAMSATEAREQQPAKGRAGDDKPEAVAQGMENASLLV</sequence>
<keyword evidence="5" id="KW-1185">Reference proteome</keyword>
<feature type="compositionally biased region" description="Basic and acidic residues" evidence="2">
    <location>
        <begin position="656"/>
        <end position="673"/>
    </location>
</feature>
<comment type="caution">
    <text evidence="4">The sequence shown here is derived from an EMBL/GenBank/DDBJ whole genome shotgun (WGS) entry which is preliminary data.</text>
</comment>
<evidence type="ECO:0000259" key="3">
    <source>
        <dbReference type="Pfam" id="PF13257"/>
    </source>
</evidence>